<proteinExistence type="predicted"/>
<reference evidence="1 2" key="1">
    <citation type="submission" date="2016-01" db="EMBL/GenBank/DDBJ databases">
        <authorList>
            <person name="Oliw E.H."/>
        </authorList>
    </citation>
    <scope>NUCLEOTIDE SEQUENCE [LARGE SCALE GENOMIC DNA]</scope>
    <source>
        <strain evidence="1 2">MDcuke</strain>
    </source>
</reference>
<dbReference type="RefSeq" id="WP_233479889.1">
    <property type="nucleotide sequence ID" value="NZ_CP013970.1"/>
</dbReference>
<evidence type="ECO:0000313" key="1">
    <source>
        <dbReference type="EMBL" id="AXF77174.1"/>
    </source>
</evidence>
<accession>A0A345CUQ7</accession>
<evidence type="ECO:0000313" key="2">
    <source>
        <dbReference type="Proteomes" id="UP000264980"/>
    </source>
</evidence>
<dbReference type="Proteomes" id="UP000264980">
    <property type="component" value="Chromosome"/>
</dbReference>
<sequence length="147" mass="16935">MPEIKNAPDKGRFKHQPESYYCADGCDFTAVQRDKPVPKKHRARLYMLRSGVNGFTENEILRYCHLSSGRNYATELERQLNFILERIDEPNGDGIGSHYRYRFASRKDVISVIELVNRNSILNGHQPLTQCEINEILTLYPDTTSGD</sequence>
<name>A0A345CUQ7_9GAMM</name>
<dbReference type="EMBL" id="CP013970">
    <property type="protein sequence ID" value="AXF77174.1"/>
    <property type="molecule type" value="Genomic_DNA"/>
</dbReference>
<dbReference type="AlphaFoldDB" id="A0A345CUQ7"/>
<protein>
    <submittedName>
        <fullName evidence="1">Uncharacterized protein</fullName>
    </submittedName>
</protein>
<organism evidence="1 2">
    <name type="scientific">Erwinia tracheiphila</name>
    <dbReference type="NCBI Taxonomy" id="65700"/>
    <lineage>
        <taxon>Bacteria</taxon>
        <taxon>Pseudomonadati</taxon>
        <taxon>Pseudomonadota</taxon>
        <taxon>Gammaproteobacteria</taxon>
        <taxon>Enterobacterales</taxon>
        <taxon>Erwiniaceae</taxon>
        <taxon>Erwinia</taxon>
    </lineage>
</organism>
<gene>
    <name evidence="1" type="ORF">AV903_15895</name>
</gene>